<dbReference type="Proteomes" id="UP001213000">
    <property type="component" value="Unassembled WGS sequence"/>
</dbReference>
<accession>A0AAD5VVC7</accession>
<feature type="transmembrane region" description="Helical" evidence="6">
    <location>
        <begin position="296"/>
        <end position="320"/>
    </location>
</feature>
<proteinExistence type="predicted"/>
<feature type="transmembrane region" description="Helical" evidence="6">
    <location>
        <begin position="332"/>
        <end position="353"/>
    </location>
</feature>
<comment type="caution">
    <text evidence="7">The sequence shown here is derived from an EMBL/GenBank/DDBJ whole genome shotgun (WGS) entry which is preliminary data.</text>
</comment>
<evidence type="ECO:0000256" key="3">
    <source>
        <dbReference type="ARBA" id="ARBA00022692"/>
    </source>
</evidence>
<dbReference type="AlphaFoldDB" id="A0AAD5VVC7"/>
<dbReference type="InterPro" id="IPR050367">
    <property type="entry name" value="APC_superfamily"/>
</dbReference>
<feature type="transmembrane region" description="Helical" evidence="6">
    <location>
        <begin position="423"/>
        <end position="443"/>
    </location>
</feature>
<evidence type="ECO:0008006" key="9">
    <source>
        <dbReference type="Google" id="ProtNLM"/>
    </source>
</evidence>
<feature type="transmembrane region" description="Helical" evidence="6">
    <location>
        <begin position="105"/>
        <end position="125"/>
    </location>
</feature>
<dbReference type="EMBL" id="JANIEX010000315">
    <property type="protein sequence ID" value="KAJ3568956.1"/>
    <property type="molecule type" value="Genomic_DNA"/>
</dbReference>
<feature type="transmembrane region" description="Helical" evidence="6">
    <location>
        <begin position="512"/>
        <end position="529"/>
    </location>
</feature>
<dbReference type="InterPro" id="IPR002293">
    <property type="entry name" value="AA/rel_permease1"/>
</dbReference>
<evidence type="ECO:0000313" key="8">
    <source>
        <dbReference type="Proteomes" id="UP001213000"/>
    </source>
</evidence>
<keyword evidence="8" id="KW-1185">Reference proteome</keyword>
<feature type="transmembrane region" description="Helical" evidence="6">
    <location>
        <begin position="484"/>
        <end position="506"/>
    </location>
</feature>
<organism evidence="7 8">
    <name type="scientific">Leucocoprinus birnbaumii</name>
    <dbReference type="NCBI Taxonomy" id="56174"/>
    <lineage>
        <taxon>Eukaryota</taxon>
        <taxon>Fungi</taxon>
        <taxon>Dikarya</taxon>
        <taxon>Basidiomycota</taxon>
        <taxon>Agaricomycotina</taxon>
        <taxon>Agaricomycetes</taxon>
        <taxon>Agaricomycetidae</taxon>
        <taxon>Agaricales</taxon>
        <taxon>Agaricineae</taxon>
        <taxon>Agaricaceae</taxon>
        <taxon>Leucocoprinus</taxon>
    </lineage>
</organism>
<keyword evidence="5 6" id="KW-0472">Membrane</keyword>
<keyword evidence="4 6" id="KW-1133">Transmembrane helix</keyword>
<reference evidence="7" key="1">
    <citation type="submission" date="2022-07" db="EMBL/GenBank/DDBJ databases">
        <title>Genome Sequence of Leucocoprinus birnbaumii.</title>
        <authorList>
            <person name="Buettner E."/>
        </authorList>
    </citation>
    <scope>NUCLEOTIDE SEQUENCE</scope>
    <source>
        <strain evidence="7">VT141</strain>
    </source>
</reference>
<evidence type="ECO:0000256" key="5">
    <source>
        <dbReference type="ARBA" id="ARBA00023136"/>
    </source>
</evidence>
<feature type="transmembrane region" description="Helical" evidence="6">
    <location>
        <begin position="131"/>
        <end position="152"/>
    </location>
</feature>
<dbReference type="GO" id="GO:0022857">
    <property type="term" value="F:transmembrane transporter activity"/>
    <property type="evidence" value="ECO:0007669"/>
    <property type="project" value="InterPro"/>
</dbReference>
<feature type="transmembrane region" description="Helical" evidence="6">
    <location>
        <begin position="244"/>
        <end position="266"/>
    </location>
</feature>
<dbReference type="PANTHER" id="PTHR42770">
    <property type="entry name" value="AMINO ACID TRANSPORTER-RELATED"/>
    <property type="match status" value="1"/>
</dbReference>
<evidence type="ECO:0000256" key="2">
    <source>
        <dbReference type="ARBA" id="ARBA00022475"/>
    </source>
</evidence>
<gene>
    <name evidence="7" type="ORF">NP233_g5372</name>
</gene>
<keyword evidence="3 6" id="KW-0812">Transmembrane</keyword>
<protein>
    <recommendedName>
        <fullName evidence="9">AAAP amino acid permease</fullName>
    </recommendedName>
</protein>
<feature type="transmembrane region" description="Helical" evidence="6">
    <location>
        <begin position="373"/>
        <end position="402"/>
    </location>
</feature>
<feature type="transmembrane region" description="Helical" evidence="6">
    <location>
        <begin position="182"/>
        <end position="204"/>
    </location>
</feature>
<dbReference type="GO" id="GO:0005886">
    <property type="term" value="C:plasma membrane"/>
    <property type="evidence" value="ECO:0007669"/>
    <property type="project" value="UniProtKB-SubCell"/>
</dbReference>
<feature type="transmembrane region" description="Helical" evidence="6">
    <location>
        <begin position="216"/>
        <end position="237"/>
    </location>
</feature>
<sequence>MSEPNINYDHGFIAINPPSTPLRRVPSGLGRDDDAPPPFESSQFAIIYRRVRKPKVKSSYLPSRFLHLPNAFEFSGWGEMRRISLTEEDKATGESSIGVVRNERILGQFTASALAGNAVLGSVFYALPPVVAAGGVFSPISLTVTTLILFLWRPIMEELAEALPICGGPYTYFLNVSSKPHALVSAALLLLDFASTSVVSAATASTYLAGEVTLPFPTWVGAAIVIVIFVCISLSGIRDSARIALSVLSFHVLAMVILIIASMVHWGHIGSTRLRENWNLGLSRGGTSGAQILKQIYYGFSLGMLGLTGFECCPAYVARIRDNQFPKVLRNLHLPAMAFSSIIMLLVLAIVPLDTVLSGANVLSALGLLAAGRWLRVLVVIDAVIVLCGGVLTGILASCELFGQLAQDRVLPAIFFKRFPISGAPYVSILSFTAFCALLYASAGGSLEVVSLMFSLVWLTVMSQFPVALLLLKYNRGWLKRVRGTPLSTVFSAILIMCAAAAGNIAVNPRTFGYFSAYLIGITAIFFITQNKSKILRGLYWTYDQYPLLHRWKITCRWGDRIIQAIRNLKRQPVCILVNSDEINWLFRMVLYVRKNEETSRVMIVHFLSDAEKGPPSELEANTRILDEAFPELTIDLVLVSGDFEPKTVAALSHKLKIPTSLMFMGCPGAHFEHSMAELRTRIISL</sequence>
<evidence type="ECO:0000256" key="1">
    <source>
        <dbReference type="ARBA" id="ARBA00004651"/>
    </source>
</evidence>
<dbReference type="PANTHER" id="PTHR42770:SF7">
    <property type="entry name" value="MEMBRANE PROTEIN"/>
    <property type="match status" value="1"/>
</dbReference>
<comment type="subcellular location">
    <subcellularLocation>
        <location evidence="1">Cell membrane</location>
        <topology evidence="1">Multi-pass membrane protein</topology>
    </subcellularLocation>
</comment>
<dbReference type="Pfam" id="PF13520">
    <property type="entry name" value="AA_permease_2"/>
    <property type="match status" value="1"/>
</dbReference>
<name>A0AAD5VVC7_9AGAR</name>
<keyword evidence="2" id="KW-1003">Cell membrane</keyword>
<evidence type="ECO:0000256" key="6">
    <source>
        <dbReference type="SAM" id="Phobius"/>
    </source>
</evidence>
<feature type="transmembrane region" description="Helical" evidence="6">
    <location>
        <begin position="449"/>
        <end position="472"/>
    </location>
</feature>
<evidence type="ECO:0000313" key="7">
    <source>
        <dbReference type="EMBL" id="KAJ3568956.1"/>
    </source>
</evidence>
<evidence type="ECO:0000256" key="4">
    <source>
        <dbReference type="ARBA" id="ARBA00022989"/>
    </source>
</evidence>
<dbReference type="Gene3D" id="1.20.1740.10">
    <property type="entry name" value="Amino acid/polyamine transporter I"/>
    <property type="match status" value="1"/>
</dbReference>